<reference evidence="1" key="1">
    <citation type="submission" date="2020-11" db="EMBL/GenBank/DDBJ databases">
        <authorList>
            <person name="Whitehead M."/>
        </authorList>
    </citation>
    <scope>NUCLEOTIDE SEQUENCE</scope>
    <source>
        <strain evidence="1">EGII</strain>
    </source>
</reference>
<dbReference type="EMBL" id="CAJHJT010000001">
    <property type="protein sequence ID" value="CAD6995743.1"/>
    <property type="molecule type" value="Genomic_DNA"/>
</dbReference>
<dbReference type="AlphaFoldDB" id="A0A811UES8"/>
<proteinExistence type="predicted"/>
<evidence type="ECO:0000313" key="2">
    <source>
        <dbReference type="Proteomes" id="UP000606786"/>
    </source>
</evidence>
<gene>
    <name evidence="1" type="ORF">CCAP1982_LOCUS4447</name>
</gene>
<dbReference type="Proteomes" id="UP000606786">
    <property type="component" value="Unassembled WGS sequence"/>
</dbReference>
<comment type="caution">
    <text evidence="1">The sequence shown here is derived from an EMBL/GenBank/DDBJ whole genome shotgun (WGS) entry which is preliminary data.</text>
</comment>
<sequence length="120" mass="13844">MEIFSETPELTLERTSIVEKKAVEAKTSFDDEQGHDETGCCACSKLCCWIEQTPVKKNVLKPLLQPSLQKTIYSSFRRLYKIHPRKRELLVPIQQIGWEPNVQNDAPQPLTHKRNKLHCG</sequence>
<name>A0A811UES8_CERCA</name>
<keyword evidence="2" id="KW-1185">Reference proteome</keyword>
<organism evidence="1 2">
    <name type="scientific">Ceratitis capitata</name>
    <name type="common">Mediterranean fruit fly</name>
    <name type="synonym">Tephritis capitata</name>
    <dbReference type="NCBI Taxonomy" id="7213"/>
    <lineage>
        <taxon>Eukaryota</taxon>
        <taxon>Metazoa</taxon>
        <taxon>Ecdysozoa</taxon>
        <taxon>Arthropoda</taxon>
        <taxon>Hexapoda</taxon>
        <taxon>Insecta</taxon>
        <taxon>Pterygota</taxon>
        <taxon>Neoptera</taxon>
        <taxon>Endopterygota</taxon>
        <taxon>Diptera</taxon>
        <taxon>Brachycera</taxon>
        <taxon>Muscomorpha</taxon>
        <taxon>Tephritoidea</taxon>
        <taxon>Tephritidae</taxon>
        <taxon>Ceratitis</taxon>
        <taxon>Ceratitis</taxon>
    </lineage>
</organism>
<accession>A0A811UES8</accession>
<protein>
    <submittedName>
        <fullName evidence="1">(Mediterranean fruit fly) hypothetical protein</fullName>
    </submittedName>
</protein>
<evidence type="ECO:0000313" key="1">
    <source>
        <dbReference type="EMBL" id="CAD6995743.1"/>
    </source>
</evidence>